<protein>
    <submittedName>
        <fullName evidence="2">G-protein coupled receptors family 1 profile domain-containing protein</fullName>
    </submittedName>
</protein>
<dbReference type="Proteomes" id="UP000887569">
    <property type="component" value="Unplaced"/>
</dbReference>
<dbReference type="WBParaSite" id="PgR064_g028_t03">
    <property type="protein sequence ID" value="PgR064_g028_t03"/>
    <property type="gene ID" value="PgR064_g028"/>
</dbReference>
<accession>A0A915BWF5</accession>
<reference evidence="2" key="1">
    <citation type="submission" date="2022-11" db="UniProtKB">
        <authorList>
            <consortium name="WormBaseParasite"/>
        </authorList>
    </citation>
    <scope>IDENTIFICATION</scope>
</reference>
<organism evidence="1 2">
    <name type="scientific">Parascaris univalens</name>
    <name type="common">Nematode worm</name>
    <dbReference type="NCBI Taxonomy" id="6257"/>
    <lineage>
        <taxon>Eukaryota</taxon>
        <taxon>Metazoa</taxon>
        <taxon>Ecdysozoa</taxon>
        <taxon>Nematoda</taxon>
        <taxon>Chromadorea</taxon>
        <taxon>Rhabditida</taxon>
        <taxon>Spirurina</taxon>
        <taxon>Ascaridomorpha</taxon>
        <taxon>Ascaridoidea</taxon>
        <taxon>Ascarididae</taxon>
        <taxon>Parascaris</taxon>
    </lineage>
</organism>
<proteinExistence type="predicted"/>
<dbReference type="AlphaFoldDB" id="A0A915BWF5"/>
<keyword evidence="1" id="KW-1185">Reference proteome</keyword>
<name>A0A915BWF5_PARUN</name>
<sequence length="71" mass="8248">MQKTYRCYFHNNSTYSVSIPSHTECGLFNSSISSTFPSYFSIFLSYRTCCDRLLSDRHRGCSCSCTGLHRW</sequence>
<evidence type="ECO:0000313" key="2">
    <source>
        <dbReference type="WBParaSite" id="PgR064_g028_t03"/>
    </source>
</evidence>
<evidence type="ECO:0000313" key="1">
    <source>
        <dbReference type="Proteomes" id="UP000887569"/>
    </source>
</evidence>